<name>A0A8R1ITT5_CAEJA</name>
<accession>A0A8R1ITT5</accession>
<evidence type="ECO:0000313" key="2">
    <source>
        <dbReference type="Proteomes" id="UP000005237"/>
    </source>
</evidence>
<reference evidence="1" key="2">
    <citation type="submission" date="2022-06" db="UniProtKB">
        <authorList>
            <consortium name="EnsemblMetazoa"/>
        </authorList>
    </citation>
    <scope>IDENTIFICATION</scope>
    <source>
        <strain evidence="1">DF5081</strain>
    </source>
</reference>
<protein>
    <submittedName>
        <fullName evidence="1">Uncharacterized protein</fullName>
    </submittedName>
</protein>
<organism evidence="1 2">
    <name type="scientific">Caenorhabditis japonica</name>
    <dbReference type="NCBI Taxonomy" id="281687"/>
    <lineage>
        <taxon>Eukaryota</taxon>
        <taxon>Metazoa</taxon>
        <taxon>Ecdysozoa</taxon>
        <taxon>Nematoda</taxon>
        <taxon>Chromadorea</taxon>
        <taxon>Rhabditida</taxon>
        <taxon>Rhabditina</taxon>
        <taxon>Rhabditomorpha</taxon>
        <taxon>Rhabditoidea</taxon>
        <taxon>Rhabditidae</taxon>
        <taxon>Peloderinae</taxon>
        <taxon>Caenorhabditis</taxon>
    </lineage>
</organism>
<dbReference type="AlphaFoldDB" id="A0A8R1ITT5"/>
<dbReference type="Proteomes" id="UP000005237">
    <property type="component" value="Unassembled WGS sequence"/>
</dbReference>
<evidence type="ECO:0000313" key="1">
    <source>
        <dbReference type="EnsemblMetazoa" id="CJA36854.1"/>
    </source>
</evidence>
<dbReference type="EnsemblMetazoa" id="CJA36854.1">
    <property type="protein sequence ID" value="CJA36854.1"/>
    <property type="gene ID" value="WBGene00212701"/>
</dbReference>
<reference evidence="2" key="1">
    <citation type="submission" date="2010-08" db="EMBL/GenBank/DDBJ databases">
        <authorList>
            <consortium name="Caenorhabditis japonica Sequencing Consortium"/>
            <person name="Wilson R.K."/>
        </authorList>
    </citation>
    <scope>NUCLEOTIDE SEQUENCE [LARGE SCALE GENOMIC DNA]</scope>
    <source>
        <strain evidence="2">DF5081</strain>
    </source>
</reference>
<proteinExistence type="predicted"/>
<sequence length="209" mass="22630">MSTTSTLFNRSTRHLVRRKPPAAIELTTERPLFRSFNAQGGATTPPGTSAPSAASPAAVATSYGYISDMFKNFVAKVENPLKSLNVGVGGAKIGLETTAVESKTQVIQKANENRVSRSEVTSKTRALIKKILVAETSSSRLLRIRDLSEHIMQFPPTRIVAAQQQNLIAELLETVIYGRGDQLKEEARQCLTLIGVHPPPKGRGEASGY</sequence>
<keyword evidence="2" id="KW-1185">Reference proteome</keyword>